<evidence type="ECO:0000313" key="1">
    <source>
        <dbReference type="EMBL" id="MBP1932034.1"/>
    </source>
</evidence>
<protein>
    <recommendedName>
        <fullName evidence="3">Na+-translocating membrane potential-generating system MpsC domain-containing protein</fullName>
    </recommendedName>
</protein>
<proteinExistence type="predicted"/>
<dbReference type="Proteomes" id="UP001519343">
    <property type="component" value="Unassembled WGS sequence"/>
</dbReference>
<evidence type="ECO:0000313" key="2">
    <source>
        <dbReference type="Proteomes" id="UP001519343"/>
    </source>
</evidence>
<gene>
    <name evidence="1" type="ORF">J2Z37_002035</name>
</gene>
<dbReference type="RefSeq" id="WP_209810088.1">
    <property type="nucleotide sequence ID" value="NZ_JAGGKT010000004.1"/>
</dbReference>
<name>A0ABS4GP48_9BACL</name>
<organism evidence="1 2">
    <name type="scientific">Ammoniphilus resinae</name>
    <dbReference type="NCBI Taxonomy" id="861532"/>
    <lineage>
        <taxon>Bacteria</taxon>
        <taxon>Bacillati</taxon>
        <taxon>Bacillota</taxon>
        <taxon>Bacilli</taxon>
        <taxon>Bacillales</taxon>
        <taxon>Paenibacillaceae</taxon>
        <taxon>Aneurinibacillus group</taxon>
        <taxon>Ammoniphilus</taxon>
    </lineage>
</organism>
<evidence type="ECO:0008006" key="3">
    <source>
        <dbReference type="Google" id="ProtNLM"/>
    </source>
</evidence>
<keyword evidence="2" id="KW-1185">Reference proteome</keyword>
<dbReference type="EMBL" id="JAGGKT010000004">
    <property type="protein sequence ID" value="MBP1932034.1"/>
    <property type="molecule type" value="Genomic_DNA"/>
</dbReference>
<comment type="caution">
    <text evidence="1">The sequence shown here is derived from an EMBL/GenBank/DDBJ whole genome shotgun (WGS) entry which is preliminary data.</text>
</comment>
<accession>A0ABS4GP48</accession>
<reference evidence="1 2" key="1">
    <citation type="submission" date="2021-03" db="EMBL/GenBank/DDBJ databases">
        <title>Genomic Encyclopedia of Type Strains, Phase IV (KMG-IV): sequencing the most valuable type-strain genomes for metagenomic binning, comparative biology and taxonomic classification.</title>
        <authorList>
            <person name="Goeker M."/>
        </authorList>
    </citation>
    <scope>NUCLEOTIDE SEQUENCE [LARGE SCALE GENOMIC DNA]</scope>
    <source>
        <strain evidence="1 2">DSM 24738</strain>
    </source>
</reference>
<sequence>MKKGNAELIDQIKMRIIDTYADQLKRNKEDSLEFFIRENKVQKVFPEKTVYYERGIEQKIKEQGMNRKQLKSFLDMVDEAITRMTNQGWELYYCTLNINYEIYGGGEKEINFYVTCRDEKHFSWK</sequence>